<feature type="compositionally biased region" description="Pro residues" evidence="1">
    <location>
        <begin position="267"/>
        <end position="277"/>
    </location>
</feature>
<protein>
    <submittedName>
        <fullName evidence="2">Uncharacterized protein</fullName>
    </submittedName>
</protein>
<dbReference type="InterPro" id="IPR052634">
    <property type="entry name" value="Sperm_flagellar-bone_growth"/>
</dbReference>
<feature type="compositionally biased region" description="Basic and acidic residues" evidence="1">
    <location>
        <begin position="111"/>
        <end position="141"/>
    </location>
</feature>
<dbReference type="PANTHER" id="PTHR14919">
    <property type="entry name" value="KPL2-RELATED"/>
    <property type="match status" value="1"/>
</dbReference>
<dbReference type="InterPro" id="IPR027417">
    <property type="entry name" value="P-loop_NTPase"/>
</dbReference>
<feature type="region of interest" description="Disordered" evidence="1">
    <location>
        <begin position="303"/>
        <end position="343"/>
    </location>
</feature>
<dbReference type="Proteomes" id="UP001152795">
    <property type="component" value="Unassembled WGS sequence"/>
</dbReference>
<dbReference type="AlphaFoldDB" id="A0A6S7HEW3"/>
<evidence type="ECO:0000313" key="2">
    <source>
        <dbReference type="EMBL" id="CAB4004445.1"/>
    </source>
</evidence>
<dbReference type="EMBL" id="CACRXK020004910">
    <property type="protein sequence ID" value="CAB4004445.1"/>
    <property type="molecule type" value="Genomic_DNA"/>
</dbReference>
<proteinExistence type="predicted"/>
<feature type="compositionally biased region" description="Basic and acidic residues" evidence="1">
    <location>
        <begin position="745"/>
        <end position="763"/>
    </location>
</feature>
<feature type="non-terminal residue" evidence="2">
    <location>
        <position position="1"/>
    </location>
</feature>
<feature type="region of interest" description="Disordered" evidence="1">
    <location>
        <begin position="394"/>
        <end position="420"/>
    </location>
</feature>
<feature type="region of interest" description="Disordered" evidence="1">
    <location>
        <begin position="98"/>
        <end position="165"/>
    </location>
</feature>
<keyword evidence="3" id="KW-1185">Reference proteome</keyword>
<gene>
    <name evidence="2" type="ORF">PACLA_8A008532</name>
</gene>
<dbReference type="PANTHER" id="PTHR14919:SF0">
    <property type="entry name" value="SPERM FLAGELLAR PROTEIN 2"/>
    <property type="match status" value="1"/>
</dbReference>
<name>A0A6S7HEW3_PARCT</name>
<feature type="non-terminal residue" evidence="2">
    <location>
        <position position="826"/>
    </location>
</feature>
<comment type="caution">
    <text evidence="2">The sequence shown here is derived from an EMBL/GenBank/DDBJ whole genome shotgun (WGS) entry which is preliminary data.</text>
</comment>
<dbReference type="OrthoDB" id="62528at2759"/>
<feature type="region of interest" description="Disordered" evidence="1">
    <location>
        <begin position="736"/>
        <end position="826"/>
    </location>
</feature>
<dbReference type="SUPFAM" id="SSF52540">
    <property type="entry name" value="P-loop containing nucleoside triphosphate hydrolases"/>
    <property type="match status" value="1"/>
</dbReference>
<feature type="compositionally biased region" description="Basic and acidic residues" evidence="1">
    <location>
        <begin position="328"/>
        <end position="343"/>
    </location>
</feature>
<feature type="compositionally biased region" description="Basic and acidic residues" evidence="1">
    <location>
        <begin position="303"/>
        <end position="313"/>
    </location>
</feature>
<reference evidence="2" key="1">
    <citation type="submission" date="2020-04" db="EMBL/GenBank/DDBJ databases">
        <authorList>
            <person name="Alioto T."/>
            <person name="Alioto T."/>
            <person name="Gomez Garrido J."/>
        </authorList>
    </citation>
    <scope>NUCLEOTIDE SEQUENCE</scope>
    <source>
        <strain evidence="2">A484AB</strain>
    </source>
</reference>
<sequence length="826" mass="93067">GAVGEWAPSDEALDVAQIPPKDNPILGHIIQKLFNIIYPPEPPPPTPEFPPFPVKACFLGKFFSGKTTAVQRLIASHRVVRLCIDDLVQEATQAHKLDETRDEIVENTESQNERDGEDKPLAQAEETKVSDQTRDETKENQDPNNAVVPETAEARDCGDNEGTANELEEEKKSFFVIKKATSRAILGEKAYEYLKKGKQIPDQLLVDIAVDAIRQVPAGTGWILDGFPSSINQAKLLEKSLTGYDASKEGKPKETKGRGKKSRIAPDPHPAVESPPPKSGIDIVVLFDVSDEVVLRRAEGRTYKPASSEEFHQEFNPPSDGSYTGLGKQEKVRPVTDPSNDREQVQQRITGFDDSWSKLEKWFNKFGILSKVNVDNCMDEVYDCVTSLLVKTTERIQGPPKEDTSEEATDASIEVTHATPVNEAVDIVNIAVDEPTEAHEDVEDTKDTLNTKTVSPKASKKISKKDRSPSPPNKAVSPKSSKKNLRPGSKKTSPSPSRKASKVKSPTPSRTDAKRAKSPVKKQEVPEELPVEPVVPPGPEPGSKEWEYVDQPIDMPLVTILANRWENLEKTYIDTSKNVFREIRLERELIYRYFYGTRKEFLSFLRRTDEKEEYVLQWQNHYNDVAEDMRADDEVKAELHQEVDDLCDRLYEICDNRKEMAENERTIVMEEGWLQDRLGLLTNHYLTLMQIEVDRYQDTYRGMKDYYNSAEGKNPIEAYSEICRVPLVELPPIIPAIPSSGSEHGSQHEVKQTSSRKDRENVKTPEAPTSEGEDHRSRIPLVPRRPKSGDVASTKEKKDKRSSKEKRDKADNQSETPVLPSDPDER</sequence>
<evidence type="ECO:0000256" key="1">
    <source>
        <dbReference type="SAM" id="MobiDB-lite"/>
    </source>
</evidence>
<feature type="compositionally biased region" description="Basic residues" evidence="1">
    <location>
        <begin position="480"/>
        <end position="489"/>
    </location>
</feature>
<feature type="compositionally biased region" description="Polar residues" evidence="1">
    <location>
        <begin position="490"/>
        <end position="510"/>
    </location>
</feature>
<feature type="compositionally biased region" description="Basic and acidic residues" evidence="1">
    <location>
        <begin position="246"/>
        <end position="257"/>
    </location>
</feature>
<feature type="region of interest" description="Disordered" evidence="1">
    <location>
        <begin position="245"/>
        <end position="277"/>
    </location>
</feature>
<evidence type="ECO:0000313" key="3">
    <source>
        <dbReference type="Proteomes" id="UP001152795"/>
    </source>
</evidence>
<feature type="compositionally biased region" description="Basic and acidic residues" evidence="1">
    <location>
        <begin position="511"/>
        <end position="525"/>
    </location>
</feature>
<accession>A0A6S7HEW3</accession>
<feature type="region of interest" description="Disordered" evidence="1">
    <location>
        <begin position="434"/>
        <end position="545"/>
    </location>
</feature>
<dbReference type="Gene3D" id="3.40.50.300">
    <property type="entry name" value="P-loop containing nucleotide triphosphate hydrolases"/>
    <property type="match status" value="1"/>
</dbReference>
<dbReference type="Pfam" id="PF00406">
    <property type="entry name" value="ADK"/>
    <property type="match status" value="1"/>
</dbReference>
<organism evidence="2 3">
    <name type="scientific">Paramuricea clavata</name>
    <name type="common">Red gorgonian</name>
    <name type="synonym">Violescent sea-whip</name>
    <dbReference type="NCBI Taxonomy" id="317549"/>
    <lineage>
        <taxon>Eukaryota</taxon>
        <taxon>Metazoa</taxon>
        <taxon>Cnidaria</taxon>
        <taxon>Anthozoa</taxon>
        <taxon>Octocorallia</taxon>
        <taxon>Malacalcyonacea</taxon>
        <taxon>Plexauridae</taxon>
        <taxon>Paramuricea</taxon>
    </lineage>
</organism>